<proteinExistence type="predicted"/>
<protein>
    <submittedName>
        <fullName evidence="1">Uncharacterized protein</fullName>
    </submittedName>
</protein>
<gene>
    <name evidence="1" type="ORF">E2C01_022670</name>
</gene>
<keyword evidence="2" id="KW-1185">Reference proteome</keyword>
<dbReference type="AlphaFoldDB" id="A0A5B7E5Y9"/>
<dbReference type="EMBL" id="VSRR010002070">
    <property type="protein sequence ID" value="MPC29440.1"/>
    <property type="molecule type" value="Genomic_DNA"/>
</dbReference>
<sequence>MWSQSYPKIGLSALSSLRNGEDWLGDQQVTEVSLSDGLCVVSAQHFSQFNTIVRKHNIKMFPGKRLCTTT</sequence>
<comment type="caution">
    <text evidence="1">The sequence shown here is derived from an EMBL/GenBank/DDBJ whole genome shotgun (WGS) entry which is preliminary data.</text>
</comment>
<evidence type="ECO:0000313" key="2">
    <source>
        <dbReference type="Proteomes" id="UP000324222"/>
    </source>
</evidence>
<dbReference type="Proteomes" id="UP000324222">
    <property type="component" value="Unassembled WGS sequence"/>
</dbReference>
<reference evidence="1 2" key="1">
    <citation type="submission" date="2019-05" db="EMBL/GenBank/DDBJ databases">
        <title>Another draft genome of Portunus trituberculatus and its Hox gene families provides insights of decapod evolution.</title>
        <authorList>
            <person name="Jeong J.-H."/>
            <person name="Song I."/>
            <person name="Kim S."/>
            <person name="Choi T."/>
            <person name="Kim D."/>
            <person name="Ryu S."/>
            <person name="Kim W."/>
        </authorList>
    </citation>
    <scope>NUCLEOTIDE SEQUENCE [LARGE SCALE GENOMIC DNA]</scope>
    <source>
        <tissue evidence="1">Muscle</tissue>
    </source>
</reference>
<accession>A0A5B7E5Y9</accession>
<name>A0A5B7E5Y9_PORTR</name>
<evidence type="ECO:0000313" key="1">
    <source>
        <dbReference type="EMBL" id="MPC29440.1"/>
    </source>
</evidence>
<organism evidence="1 2">
    <name type="scientific">Portunus trituberculatus</name>
    <name type="common">Swimming crab</name>
    <name type="synonym">Neptunus trituberculatus</name>
    <dbReference type="NCBI Taxonomy" id="210409"/>
    <lineage>
        <taxon>Eukaryota</taxon>
        <taxon>Metazoa</taxon>
        <taxon>Ecdysozoa</taxon>
        <taxon>Arthropoda</taxon>
        <taxon>Crustacea</taxon>
        <taxon>Multicrustacea</taxon>
        <taxon>Malacostraca</taxon>
        <taxon>Eumalacostraca</taxon>
        <taxon>Eucarida</taxon>
        <taxon>Decapoda</taxon>
        <taxon>Pleocyemata</taxon>
        <taxon>Brachyura</taxon>
        <taxon>Eubrachyura</taxon>
        <taxon>Portunoidea</taxon>
        <taxon>Portunidae</taxon>
        <taxon>Portuninae</taxon>
        <taxon>Portunus</taxon>
    </lineage>
</organism>